<keyword evidence="2" id="KW-1185">Reference proteome</keyword>
<sequence length="130" mass="14979">MNPGETLLSTSRTFQLWRYGAGHSQLILRSGFRPQADPVELLFEGVRSVRFENLHFPELTVWRDEDEVIETEKYRMYNLRIELRSPKHTGVITAGRMTYIDGTYTDGTIKWWVTSPRGEEIGGGARPTCE</sequence>
<evidence type="ECO:0000313" key="2">
    <source>
        <dbReference type="Proteomes" id="UP000028492"/>
    </source>
</evidence>
<dbReference type="STRING" id="208439.AJAP_40385"/>
<dbReference type="Proteomes" id="UP000028492">
    <property type="component" value="Chromosome"/>
</dbReference>
<accession>A0A075V8N0</accession>
<dbReference type="HOGENOM" id="CLU_1923167_0_0_11"/>
<dbReference type="KEGG" id="aja:AJAP_40385"/>
<proteinExistence type="predicted"/>
<reference evidence="1 2" key="1">
    <citation type="journal article" date="2014" name="J. Biotechnol.">
        <title>Complete genome sequence of the actinobacterium Amycolatopsis japonica MG417-CF17(T) (=DSM 44213T) producing (S,S)-N,N'-ethylenediaminedisuccinic acid.</title>
        <authorList>
            <person name="Stegmann E."/>
            <person name="Albersmeier A."/>
            <person name="Spohn M."/>
            <person name="Gert H."/>
            <person name="Weber T."/>
            <person name="Wohlleben W."/>
            <person name="Kalinowski J."/>
            <person name="Ruckert C."/>
        </authorList>
    </citation>
    <scope>NUCLEOTIDE SEQUENCE [LARGE SCALE GENOMIC DNA]</scope>
    <source>
        <strain evidence="2">MG417-CF17 (DSM 44213)</strain>
    </source>
</reference>
<organism evidence="1 2">
    <name type="scientific">Amycolatopsis japonica</name>
    <dbReference type="NCBI Taxonomy" id="208439"/>
    <lineage>
        <taxon>Bacteria</taxon>
        <taxon>Bacillati</taxon>
        <taxon>Actinomycetota</taxon>
        <taxon>Actinomycetes</taxon>
        <taxon>Pseudonocardiales</taxon>
        <taxon>Pseudonocardiaceae</taxon>
        <taxon>Amycolatopsis</taxon>
        <taxon>Amycolatopsis japonica group</taxon>
    </lineage>
</organism>
<dbReference type="AlphaFoldDB" id="A0A075V8N0"/>
<protein>
    <submittedName>
        <fullName evidence="1">Uncharacterized protein</fullName>
    </submittedName>
</protein>
<gene>
    <name evidence="1" type="ORF">AJAP_40385</name>
</gene>
<evidence type="ECO:0000313" key="1">
    <source>
        <dbReference type="EMBL" id="AIG80854.1"/>
    </source>
</evidence>
<name>A0A075V8N0_9PSEU</name>
<dbReference type="EMBL" id="CP008953">
    <property type="protein sequence ID" value="AIG80854.1"/>
    <property type="molecule type" value="Genomic_DNA"/>
</dbReference>